<accession>A0ABD5E1Y4</accession>
<evidence type="ECO:0000256" key="1">
    <source>
        <dbReference type="ARBA" id="ARBA00022729"/>
    </source>
</evidence>
<reference evidence="4" key="1">
    <citation type="submission" date="2023-07" db="EMBL/GenBank/DDBJ databases">
        <title>30 novel species of actinomycetes from the DSMZ collection.</title>
        <authorList>
            <person name="Nouioui I."/>
        </authorList>
    </citation>
    <scope>NUCLEOTIDE SEQUENCE [LARGE SCALE GENOMIC DNA]</scope>
    <source>
        <strain evidence="4">DSM 41982</strain>
    </source>
</reference>
<keyword evidence="1 2" id="KW-0732">Signal</keyword>
<dbReference type="PANTHER" id="PTHR30006">
    <property type="entry name" value="THIAMINE-BINDING PERIPLASMIC PROTEIN-RELATED"/>
    <property type="match status" value="1"/>
</dbReference>
<evidence type="ECO:0000313" key="3">
    <source>
        <dbReference type="EMBL" id="MDT0415471.1"/>
    </source>
</evidence>
<dbReference type="EMBL" id="JAVRER010000009">
    <property type="protein sequence ID" value="MDT0415471.1"/>
    <property type="molecule type" value="Genomic_DNA"/>
</dbReference>
<name>A0ABD5E1Y4_9ACTN</name>
<dbReference type="AlphaFoldDB" id="A0ABD5E1Y4"/>
<dbReference type="PROSITE" id="PS51257">
    <property type="entry name" value="PROKAR_LIPOPROTEIN"/>
    <property type="match status" value="1"/>
</dbReference>
<evidence type="ECO:0000256" key="2">
    <source>
        <dbReference type="SAM" id="SignalP"/>
    </source>
</evidence>
<dbReference type="RefSeq" id="WP_093852911.1">
    <property type="nucleotide sequence ID" value="NZ_JAVRER010000009.1"/>
</dbReference>
<organism evidence="3 4">
    <name type="scientific">Streptomyces evansiae</name>
    <dbReference type="NCBI Taxonomy" id="3075535"/>
    <lineage>
        <taxon>Bacteria</taxon>
        <taxon>Bacillati</taxon>
        <taxon>Actinomycetota</taxon>
        <taxon>Actinomycetes</taxon>
        <taxon>Kitasatosporales</taxon>
        <taxon>Streptomycetaceae</taxon>
        <taxon>Streptomyces</taxon>
    </lineage>
</organism>
<proteinExistence type="predicted"/>
<dbReference type="SUPFAM" id="SSF53850">
    <property type="entry name" value="Periplasmic binding protein-like II"/>
    <property type="match status" value="1"/>
</dbReference>
<comment type="caution">
    <text evidence="3">The sequence shown here is derived from an EMBL/GenBank/DDBJ whole genome shotgun (WGS) entry which is preliminary data.</text>
</comment>
<dbReference type="Gene3D" id="3.40.190.10">
    <property type="entry name" value="Periplasmic binding protein-like II"/>
    <property type="match status" value="2"/>
</dbReference>
<dbReference type="Pfam" id="PF13416">
    <property type="entry name" value="SBP_bac_8"/>
    <property type="match status" value="1"/>
</dbReference>
<feature type="signal peptide" evidence="2">
    <location>
        <begin position="1"/>
        <end position="20"/>
    </location>
</feature>
<gene>
    <name evidence="3" type="ORF">RM574_08200</name>
</gene>
<protein>
    <submittedName>
        <fullName evidence="3">Extracellular solute-binding protein</fullName>
    </submittedName>
</protein>
<dbReference type="Proteomes" id="UP001183607">
    <property type="component" value="Unassembled WGS sequence"/>
</dbReference>
<sequence>MRPRTRLLPLSALLCTALLAGCGGVPGGQITVSAGDFRSAYEQISALPKDQQRAKALELAKKEGGTLSLYTSMTADIVEPVAKAFEKKYGIKVVSFRGNSETVLQRTLQELQARKPGADAVETNFLEMTVLAGKGVLADYAGPSLARVGKTGRFKHWTASRFNVFLPAWNTRLVKPGHEPRSWEDLAKPEYKGKFTLELSDSDWFANVTGYWLDHGKSQAEVDSLWKRIAANGHTTKGHTTMMQFLTAGQTPMEAMNYTYITGRAAEQGAPVAYLPKSGKSTIPAFARPNGVGMLGQAPHPASAWLFYDWLLAPDGGQRVIVDQHLTPSTKVPGDHSLDGITLAPFDVAGLSKDDGSWDRKYDALLRGVPQSGK</sequence>
<feature type="chain" id="PRO_5044766480" evidence="2">
    <location>
        <begin position="21"/>
        <end position="374"/>
    </location>
</feature>
<evidence type="ECO:0000313" key="4">
    <source>
        <dbReference type="Proteomes" id="UP001183607"/>
    </source>
</evidence>
<dbReference type="InterPro" id="IPR006059">
    <property type="entry name" value="SBP"/>
</dbReference>